<dbReference type="Proteomes" id="UP000746747">
    <property type="component" value="Unassembled WGS sequence"/>
</dbReference>
<organism evidence="1 2">
    <name type="scientific">Cercopithifilaria johnstoni</name>
    <dbReference type="NCBI Taxonomy" id="2874296"/>
    <lineage>
        <taxon>Eukaryota</taxon>
        <taxon>Metazoa</taxon>
        <taxon>Ecdysozoa</taxon>
        <taxon>Nematoda</taxon>
        <taxon>Chromadorea</taxon>
        <taxon>Rhabditida</taxon>
        <taxon>Spirurina</taxon>
        <taxon>Spiruromorpha</taxon>
        <taxon>Filarioidea</taxon>
        <taxon>Onchocercidae</taxon>
        <taxon>Cercopithifilaria</taxon>
    </lineage>
</organism>
<gene>
    <name evidence="1" type="ORF">CJOHNSTONI_LOCUS9936</name>
</gene>
<comment type="caution">
    <text evidence="1">The sequence shown here is derived from an EMBL/GenBank/DDBJ whole genome shotgun (WGS) entry which is preliminary data.</text>
</comment>
<dbReference type="OrthoDB" id="5810822at2759"/>
<name>A0A8J2MGH9_9BILA</name>
<accession>A0A8J2MGH9</accession>
<reference evidence="1" key="1">
    <citation type="submission" date="2021-09" db="EMBL/GenBank/DDBJ databases">
        <authorList>
            <consortium name="Pathogen Informatics"/>
        </authorList>
    </citation>
    <scope>NUCLEOTIDE SEQUENCE</scope>
</reference>
<evidence type="ECO:0000313" key="1">
    <source>
        <dbReference type="EMBL" id="CAG9540422.1"/>
    </source>
</evidence>
<sequence length="80" mass="9180">MDGEDFGEMSGVSQDHPFTLNMCRVRCFRCSSRSLPESILTNEIWKEVKKERLDPENVLCTAREDYTGALSLTEDDFDDV</sequence>
<proteinExistence type="predicted"/>
<keyword evidence="2" id="KW-1185">Reference proteome</keyword>
<dbReference type="EMBL" id="CAKAEH010001955">
    <property type="protein sequence ID" value="CAG9540422.1"/>
    <property type="molecule type" value="Genomic_DNA"/>
</dbReference>
<dbReference type="AlphaFoldDB" id="A0A8J2MGH9"/>
<protein>
    <submittedName>
        <fullName evidence="1">Uncharacterized protein</fullName>
    </submittedName>
</protein>
<evidence type="ECO:0000313" key="2">
    <source>
        <dbReference type="Proteomes" id="UP000746747"/>
    </source>
</evidence>